<dbReference type="PANTHER" id="PTHR48104:SF30">
    <property type="entry name" value="METACASPASE-1"/>
    <property type="match status" value="1"/>
</dbReference>
<sequence>MKKALLIGINYIHLPDIALEGCFDDVFNMRNVLIDAYDYRSTDIITLRDDDTDPTKLPTKKNIVSTLEYLAESSSDLEEIWIHYSGHGTQMKNSKNNFIRDDNVSNMDDVLVPMDFNENGFIRDVDLLAMIQKIQCRAMFIFDCCHSGTICDLPWSFQYQSPTSCLIKKSSVAPMSNNNIYVFSGCKDNQTSADTYNATDRQMAGAFTTSFITCLRNSHHNIPLLNLYRDVCIDLAERGFKQTPIFSSSNPSPSYVIAKPSVSAKINLPIGYAKTKTSILKSMNHMLGR</sequence>
<dbReference type="GO" id="GO:0006508">
    <property type="term" value="P:proteolysis"/>
    <property type="evidence" value="ECO:0007669"/>
    <property type="project" value="InterPro"/>
</dbReference>
<dbReference type="SUPFAM" id="SSF52129">
    <property type="entry name" value="Caspase-like"/>
    <property type="match status" value="1"/>
</dbReference>
<dbReference type="AlphaFoldDB" id="A0A6C0DNN5"/>
<organism evidence="2">
    <name type="scientific">viral metagenome</name>
    <dbReference type="NCBI Taxonomy" id="1070528"/>
    <lineage>
        <taxon>unclassified sequences</taxon>
        <taxon>metagenomes</taxon>
        <taxon>organismal metagenomes</taxon>
    </lineage>
</organism>
<reference evidence="2" key="1">
    <citation type="journal article" date="2020" name="Nature">
        <title>Giant virus diversity and host interactions through global metagenomics.</title>
        <authorList>
            <person name="Schulz F."/>
            <person name="Roux S."/>
            <person name="Paez-Espino D."/>
            <person name="Jungbluth S."/>
            <person name="Walsh D.A."/>
            <person name="Denef V.J."/>
            <person name="McMahon K.D."/>
            <person name="Konstantinidis K.T."/>
            <person name="Eloe-Fadrosh E.A."/>
            <person name="Kyrpides N.C."/>
            <person name="Woyke T."/>
        </authorList>
    </citation>
    <scope>NUCLEOTIDE SEQUENCE</scope>
    <source>
        <strain evidence="2">GVMAG-M-3300023174-3</strain>
    </source>
</reference>
<dbReference type="Pfam" id="PF00656">
    <property type="entry name" value="Peptidase_C14"/>
    <property type="match status" value="1"/>
</dbReference>
<accession>A0A6C0DNN5</accession>
<dbReference type="InterPro" id="IPR029030">
    <property type="entry name" value="Caspase-like_dom_sf"/>
</dbReference>
<evidence type="ECO:0000313" key="2">
    <source>
        <dbReference type="EMBL" id="QHT18217.1"/>
    </source>
</evidence>
<dbReference type="GO" id="GO:0005737">
    <property type="term" value="C:cytoplasm"/>
    <property type="evidence" value="ECO:0007669"/>
    <property type="project" value="TreeGrafter"/>
</dbReference>
<dbReference type="InterPro" id="IPR050452">
    <property type="entry name" value="Metacaspase"/>
</dbReference>
<feature type="domain" description="Peptidase C14 caspase" evidence="1">
    <location>
        <begin position="2"/>
        <end position="250"/>
    </location>
</feature>
<dbReference type="Gene3D" id="3.40.50.12660">
    <property type="match status" value="1"/>
</dbReference>
<dbReference type="GO" id="GO:0004197">
    <property type="term" value="F:cysteine-type endopeptidase activity"/>
    <property type="evidence" value="ECO:0007669"/>
    <property type="project" value="InterPro"/>
</dbReference>
<evidence type="ECO:0000259" key="1">
    <source>
        <dbReference type="Pfam" id="PF00656"/>
    </source>
</evidence>
<protein>
    <recommendedName>
        <fullName evidence="1">Peptidase C14 caspase domain-containing protein</fullName>
    </recommendedName>
</protein>
<proteinExistence type="predicted"/>
<dbReference type="InterPro" id="IPR011600">
    <property type="entry name" value="Pept_C14_caspase"/>
</dbReference>
<name>A0A6C0DNN5_9ZZZZ</name>
<dbReference type="EMBL" id="MN739650">
    <property type="protein sequence ID" value="QHT18217.1"/>
    <property type="molecule type" value="Genomic_DNA"/>
</dbReference>
<dbReference type="PANTHER" id="PTHR48104">
    <property type="entry name" value="METACASPASE-4"/>
    <property type="match status" value="1"/>
</dbReference>